<gene>
    <name evidence="3" type="ORF">DFP86_108161</name>
</gene>
<dbReference type="InterPro" id="IPR001920">
    <property type="entry name" value="Asp/Glu_race"/>
</dbReference>
<evidence type="ECO:0000256" key="1">
    <source>
        <dbReference type="ARBA" id="ARBA00007847"/>
    </source>
</evidence>
<evidence type="ECO:0000313" key="4">
    <source>
        <dbReference type="Proteomes" id="UP000295611"/>
    </source>
</evidence>
<dbReference type="OrthoDB" id="9803739at2"/>
<name>A0A4R7B3Q4_9NEIS</name>
<comment type="similarity">
    <text evidence="1">Belongs to the aspartate/glutamate racemases family.</text>
</comment>
<dbReference type="PANTHER" id="PTHR21198:SF7">
    <property type="entry name" value="ASPARTATE-GLUTAMATE RACEMASE FAMILY"/>
    <property type="match status" value="1"/>
</dbReference>
<keyword evidence="2" id="KW-0413">Isomerase</keyword>
<dbReference type="PANTHER" id="PTHR21198">
    <property type="entry name" value="GLUTAMATE RACEMASE"/>
    <property type="match status" value="1"/>
</dbReference>
<dbReference type="Gene3D" id="3.40.50.1860">
    <property type="match status" value="2"/>
</dbReference>
<organism evidence="3 4">
    <name type="scientific">Paludibacterium purpuratum</name>
    <dbReference type="NCBI Taxonomy" id="1144873"/>
    <lineage>
        <taxon>Bacteria</taxon>
        <taxon>Pseudomonadati</taxon>
        <taxon>Pseudomonadota</taxon>
        <taxon>Betaproteobacteria</taxon>
        <taxon>Neisseriales</taxon>
        <taxon>Chromobacteriaceae</taxon>
        <taxon>Paludibacterium</taxon>
    </lineage>
</organism>
<dbReference type="AlphaFoldDB" id="A0A4R7B3Q4"/>
<dbReference type="GO" id="GO:0047661">
    <property type="term" value="F:amino-acid racemase activity"/>
    <property type="evidence" value="ECO:0007669"/>
    <property type="project" value="InterPro"/>
</dbReference>
<evidence type="ECO:0000313" key="3">
    <source>
        <dbReference type="EMBL" id="TDR78442.1"/>
    </source>
</evidence>
<dbReference type="InterPro" id="IPR015942">
    <property type="entry name" value="Asp/Glu/hydantoin_racemase"/>
</dbReference>
<keyword evidence="4" id="KW-1185">Reference proteome</keyword>
<dbReference type="InterPro" id="IPR004380">
    <property type="entry name" value="Asp_race"/>
</dbReference>
<dbReference type="SUPFAM" id="SSF53681">
    <property type="entry name" value="Aspartate/glutamate racemase"/>
    <property type="match status" value="2"/>
</dbReference>
<accession>A0A4R7B3Q4</accession>
<dbReference type="Pfam" id="PF01177">
    <property type="entry name" value="Asp_Glu_race"/>
    <property type="match status" value="1"/>
</dbReference>
<reference evidence="3 4" key="1">
    <citation type="submission" date="2019-03" db="EMBL/GenBank/DDBJ databases">
        <title>Genomic Encyclopedia of Type Strains, Phase III (KMG-III): the genomes of soil and plant-associated and newly described type strains.</title>
        <authorList>
            <person name="Whitman W."/>
        </authorList>
    </citation>
    <scope>NUCLEOTIDE SEQUENCE [LARGE SCALE GENOMIC DNA]</scope>
    <source>
        <strain evidence="3 4">CECT 8976</strain>
    </source>
</reference>
<protein>
    <submittedName>
        <fullName evidence="3">Aspartate racemase</fullName>
    </submittedName>
</protein>
<proteinExistence type="inferred from homology"/>
<evidence type="ECO:0000256" key="2">
    <source>
        <dbReference type="ARBA" id="ARBA00023235"/>
    </source>
</evidence>
<dbReference type="Proteomes" id="UP000295611">
    <property type="component" value="Unassembled WGS sequence"/>
</dbReference>
<dbReference type="PROSITE" id="PS00924">
    <property type="entry name" value="ASP_GLU_RACEMASE_2"/>
    <property type="match status" value="1"/>
</dbReference>
<dbReference type="NCBIfam" id="TIGR00035">
    <property type="entry name" value="asp_race"/>
    <property type="match status" value="1"/>
</dbReference>
<dbReference type="EMBL" id="SNZP01000008">
    <property type="protein sequence ID" value="TDR78442.1"/>
    <property type="molecule type" value="Genomic_DNA"/>
</dbReference>
<dbReference type="InterPro" id="IPR033134">
    <property type="entry name" value="Asp/Glu_racemase_AS_2"/>
</dbReference>
<dbReference type="RefSeq" id="WP_133681248.1">
    <property type="nucleotide sequence ID" value="NZ_SNZP01000008.1"/>
</dbReference>
<comment type="caution">
    <text evidence="3">The sequence shown here is derived from an EMBL/GenBank/DDBJ whole genome shotgun (WGS) entry which is preliminary data.</text>
</comment>
<sequence length="236" mass="25957">MRHRRIGIIGGLSPESTVSYYLHLTRRYVALAGDDSYPEILIYSVDLQKYHDWRDLGRWDLIAEELAGIANRLQAAGAEQGLIATNTMHKVFDEVQARTALPLLHILDPVVAAIQAAGLREVALLGTHFTMAETFYKDRLARHGIACLVPDTKGQQQLHRIIVTELTRGILSDASREVYLRTIDQLAADGAQGVILGCTEIPLLIRQVDCALPLFDTATLHAEAALQLALSGETVV</sequence>